<dbReference type="Proteomes" id="UP000237347">
    <property type="component" value="Unassembled WGS sequence"/>
</dbReference>
<comment type="caution">
    <text evidence="1">The sequence shown here is derived from an EMBL/GenBank/DDBJ whole genome shotgun (WGS) entry which is preliminary data.</text>
</comment>
<keyword evidence="2" id="KW-1185">Reference proteome</keyword>
<gene>
    <name evidence="1" type="ORF">CFP56_016658</name>
</gene>
<reference evidence="1 2" key="1">
    <citation type="journal article" date="2018" name="Sci. Data">
        <title>The draft genome sequence of cork oak.</title>
        <authorList>
            <person name="Ramos A.M."/>
            <person name="Usie A."/>
            <person name="Barbosa P."/>
            <person name="Barros P.M."/>
            <person name="Capote T."/>
            <person name="Chaves I."/>
            <person name="Simoes F."/>
            <person name="Abreu I."/>
            <person name="Carrasquinho I."/>
            <person name="Faro C."/>
            <person name="Guimaraes J.B."/>
            <person name="Mendonca D."/>
            <person name="Nobrega F."/>
            <person name="Rodrigues L."/>
            <person name="Saibo N.J.M."/>
            <person name="Varela M.C."/>
            <person name="Egas C."/>
            <person name="Matos J."/>
            <person name="Miguel C.M."/>
            <person name="Oliveira M.M."/>
            <person name="Ricardo C.P."/>
            <person name="Goncalves S."/>
        </authorList>
    </citation>
    <scope>NUCLEOTIDE SEQUENCE [LARGE SCALE GENOMIC DNA]</scope>
    <source>
        <strain evidence="2">cv. HL8</strain>
    </source>
</reference>
<evidence type="ECO:0000313" key="2">
    <source>
        <dbReference type="Proteomes" id="UP000237347"/>
    </source>
</evidence>
<dbReference type="EMBL" id="PKMF04000261">
    <property type="protein sequence ID" value="KAK7840469.1"/>
    <property type="molecule type" value="Genomic_DNA"/>
</dbReference>
<name>A0AAW0KNE1_QUESU</name>
<sequence length="92" mass="9848">MSRSAGESGLIQTPLSLGASDDVVDGSSSFKSPNTVEREIFGSNPSLSRSSTTRYLVSLQNPFEYAYDDSLCTPTDGNIDFQTIYGVLAGRT</sequence>
<evidence type="ECO:0000313" key="1">
    <source>
        <dbReference type="EMBL" id="KAK7840469.1"/>
    </source>
</evidence>
<accession>A0AAW0KNE1</accession>
<organism evidence="1 2">
    <name type="scientific">Quercus suber</name>
    <name type="common">Cork oak</name>
    <dbReference type="NCBI Taxonomy" id="58331"/>
    <lineage>
        <taxon>Eukaryota</taxon>
        <taxon>Viridiplantae</taxon>
        <taxon>Streptophyta</taxon>
        <taxon>Embryophyta</taxon>
        <taxon>Tracheophyta</taxon>
        <taxon>Spermatophyta</taxon>
        <taxon>Magnoliopsida</taxon>
        <taxon>eudicotyledons</taxon>
        <taxon>Gunneridae</taxon>
        <taxon>Pentapetalae</taxon>
        <taxon>rosids</taxon>
        <taxon>fabids</taxon>
        <taxon>Fagales</taxon>
        <taxon>Fagaceae</taxon>
        <taxon>Quercus</taxon>
    </lineage>
</organism>
<dbReference type="AlphaFoldDB" id="A0AAW0KNE1"/>
<protein>
    <submittedName>
        <fullName evidence="1">Uncharacterized protein</fullName>
    </submittedName>
</protein>
<proteinExistence type="predicted"/>